<dbReference type="WBParaSite" id="nRc.2.0.1.t05649-RA">
    <property type="protein sequence ID" value="nRc.2.0.1.t05649-RA"/>
    <property type="gene ID" value="nRc.2.0.1.g05649"/>
</dbReference>
<accession>A0A915HUS6</accession>
<name>A0A915HUS6_ROMCU</name>
<reference evidence="2" key="1">
    <citation type="submission" date="2022-11" db="UniProtKB">
        <authorList>
            <consortium name="WormBaseParasite"/>
        </authorList>
    </citation>
    <scope>IDENTIFICATION</scope>
</reference>
<dbReference type="Proteomes" id="UP000887565">
    <property type="component" value="Unplaced"/>
</dbReference>
<proteinExistence type="predicted"/>
<keyword evidence="1" id="KW-1185">Reference proteome</keyword>
<protein>
    <submittedName>
        <fullName evidence="2">Uncharacterized protein</fullName>
    </submittedName>
</protein>
<evidence type="ECO:0000313" key="1">
    <source>
        <dbReference type="Proteomes" id="UP000887565"/>
    </source>
</evidence>
<evidence type="ECO:0000313" key="2">
    <source>
        <dbReference type="WBParaSite" id="nRc.2.0.1.t05649-RA"/>
    </source>
</evidence>
<sequence length="67" mass="7668">MADAAAKKVVKNHVTDFRQGRFVDILIGGHRRRRRRRKGRGLEKCLQLVQSCTDEQVPPIGFEIDHG</sequence>
<organism evidence="1 2">
    <name type="scientific">Romanomermis culicivorax</name>
    <name type="common">Nematode worm</name>
    <dbReference type="NCBI Taxonomy" id="13658"/>
    <lineage>
        <taxon>Eukaryota</taxon>
        <taxon>Metazoa</taxon>
        <taxon>Ecdysozoa</taxon>
        <taxon>Nematoda</taxon>
        <taxon>Enoplea</taxon>
        <taxon>Dorylaimia</taxon>
        <taxon>Mermithida</taxon>
        <taxon>Mermithoidea</taxon>
        <taxon>Mermithidae</taxon>
        <taxon>Romanomermis</taxon>
    </lineage>
</organism>
<dbReference type="AlphaFoldDB" id="A0A915HUS6"/>